<dbReference type="Proteomes" id="UP001317259">
    <property type="component" value="Unassembled WGS sequence"/>
</dbReference>
<evidence type="ECO:0000256" key="7">
    <source>
        <dbReference type="ARBA" id="ARBA00023136"/>
    </source>
</evidence>
<feature type="transmembrane region" description="Helical" evidence="9">
    <location>
        <begin position="124"/>
        <end position="142"/>
    </location>
</feature>
<keyword evidence="6 9" id="KW-1133">Transmembrane helix</keyword>
<evidence type="ECO:0000313" key="12">
    <source>
        <dbReference type="Proteomes" id="UP001317259"/>
    </source>
</evidence>
<evidence type="ECO:0000313" key="11">
    <source>
        <dbReference type="EMBL" id="MCK2215271.1"/>
    </source>
</evidence>
<dbReference type="PANTHER" id="PTHR33451:SF3">
    <property type="entry name" value="MALATE-2H(+)_NA(+)-LACTATE ANTIPORTER"/>
    <property type="match status" value="1"/>
</dbReference>
<evidence type="ECO:0000256" key="5">
    <source>
        <dbReference type="ARBA" id="ARBA00022692"/>
    </source>
</evidence>
<evidence type="ECO:0000256" key="1">
    <source>
        <dbReference type="ARBA" id="ARBA00004651"/>
    </source>
</evidence>
<keyword evidence="4" id="KW-1003">Cell membrane</keyword>
<keyword evidence="5 9" id="KW-0812">Transmembrane</keyword>
<dbReference type="NCBIfam" id="TIGR00931">
    <property type="entry name" value="antiport_nhaC"/>
    <property type="match status" value="1"/>
</dbReference>
<feature type="transmembrane region" description="Helical" evidence="9">
    <location>
        <begin position="461"/>
        <end position="482"/>
    </location>
</feature>
<evidence type="ECO:0000256" key="6">
    <source>
        <dbReference type="ARBA" id="ARBA00022989"/>
    </source>
</evidence>
<dbReference type="InterPro" id="IPR052180">
    <property type="entry name" value="NhaC_Na-H+_Antiporter"/>
</dbReference>
<dbReference type="EMBL" id="JAKRKC020000001">
    <property type="protein sequence ID" value="MCK2215271.1"/>
    <property type="molecule type" value="Genomic_DNA"/>
</dbReference>
<feature type="domain" description="Na+/H+ antiporter NhaC-like C-terminal" evidence="10">
    <location>
        <begin position="176"/>
        <end position="485"/>
    </location>
</feature>
<keyword evidence="7 9" id="KW-0472">Membrane</keyword>
<feature type="transmembrane region" description="Helical" evidence="9">
    <location>
        <begin position="344"/>
        <end position="362"/>
    </location>
</feature>
<organism evidence="11 12">
    <name type="scientific">Actinomadura luzonensis</name>
    <dbReference type="NCBI Taxonomy" id="2805427"/>
    <lineage>
        <taxon>Bacteria</taxon>
        <taxon>Bacillati</taxon>
        <taxon>Actinomycetota</taxon>
        <taxon>Actinomycetes</taxon>
        <taxon>Streptosporangiales</taxon>
        <taxon>Thermomonosporaceae</taxon>
        <taxon>Actinomadura</taxon>
    </lineage>
</organism>
<evidence type="ECO:0000256" key="9">
    <source>
        <dbReference type="SAM" id="Phobius"/>
    </source>
</evidence>
<comment type="caution">
    <text evidence="11">The sequence shown here is derived from an EMBL/GenBank/DDBJ whole genome shotgun (WGS) entry which is preliminary data.</text>
</comment>
<evidence type="ECO:0000259" key="10">
    <source>
        <dbReference type="Pfam" id="PF03553"/>
    </source>
</evidence>
<accession>A0ABT0FSH4</accession>
<proteinExistence type="inferred from homology"/>
<dbReference type="RefSeq" id="WP_242376364.1">
    <property type="nucleotide sequence ID" value="NZ_JAKRKC020000001.1"/>
</dbReference>
<gene>
    <name evidence="11" type="primary">nhaC</name>
    <name evidence="11" type="ORF">MF672_015955</name>
</gene>
<name>A0ABT0FSH4_9ACTN</name>
<dbReference type="PANTHER" id="PTHR33451">
    <property type="entry name" value="MALATE-2H(+)/NA(+)-LACTATE ANTIPORTER"/>
    <property type="match status" value="1"/>
</dbReference>
<comment type="subcellular location">
    <subcellularLocation>
        <location evidence="1">Cell membrane</location>
        <topology evidence="1">Multi-pass membrane protein</topology>
    </subcellularLocation>
</comment>
<feature type="transmembrane region" description="Helical" evidence="9">
    <location>
        <begin position="276"/>
        <end position="297"/>
    </location>
</feature>
<feature type="transmembrane region" description="Helical" evidence="9">
    <location>
        <begin position="209"/>
        <end position="230"/>
    </location>
</feature>
<feature type="transmembrane region" description="Helical" evidence="9">
    <location>
        <begin position="250"/>
        <end position="269"/>
    </location>
</feature>
<feature type="transmembrane region" description="Helical" evidence="9">
    <location>
        <begin position="83"/>
        <end position="104"/>
    </location>
</feature>
<feature type="transmembrane region" description="Helical" evidence="9">
    <location>
        <begin position="383"/>
        <end position="400"/>
    </location>
</feature>
<evidence type="ECO:0000256" key="2">
    <source>
        <dbReference type="ARBA" id="ARBA00022448"/>
    </source>
</evidence>
<dbReference type="InterPro" id="IPR004770">
    <property type="entry name" value="Na/H_antiport_NhaC"/>
</dbReference>
<feature type="transmembrane region" description="Helical" evidence="9">
    <location>
        <begin position="50"/>
        <end position="71"/>
    </location>
</feature>
<keyword evidence="2" id="KW-0813">Transport</keyword>
<keyword evidence="3" id="KW-0050">Antiport</keyword>
<reference evidence="11 12" key="1">
    <citation type="submission" date="2022-04" db="EMBL/GenBank/DDBJ databases">
        <title>Genome draft of Actinomadura sp. ATCC 31491.</title>
        <authorList>
            <person name="Shi X."/>
            <person name="Du Y."/>
        </authorList>
    </citation>
    <scope>NUCLEOTIDE SEQUENCE [LARGE SCALE GENOMIC DNA]</scope>
    <source>
        <strain evidence="11 12">ATCC 31491</strain>
    </source>
</reference>
<evidence type="ECO:0000256" key="8">
    <source>
        <dbReference type="ARBA" id="ARBA00038435"/>
    </source>
</evidence>
<sequence length="506" mass="53061">MAVPKDGGQQDAGREARAPSSADLVIVLVTLVVLVGGSLALFGLDALDGPIQVALVLCALVAMLVVLKNGHRWEEVEASGQRALSSITSAVFILLAVGALIGTWNMSGTIPTLVYYGIQVLSPGWYYAAAALICGVVAMSIGSSWTTAATIGVGLVGIATMLEVSAPITAGAVISGAYLGDKLSPLSETTVLTAQMVRVNVYEHIKRQAWTSVPAFVLAFALFLLIGLVWGRAATGLGDTASELNALGHLYWITPLNLLPLLLLVVLSVRKVPATLALMAAAIFAGIVGIFTQPAVIRAFVAEPALNPVAAGIKAIWRAMANGFEKSSGLADVDRLLSRGGMDSMLPTLWLIIGAVTFGTVLEEFGLLNRLIEPMVRAARSTGRLFVTVFASAFGLNLIAGDQYIALVLPSRIYRAEFARRGLAPTNLSRLAADSGTVTSPLVPWNSCGAFMAAVLGVPTLAYLPFCFFNLASPLLSVVYGITGFRIERLPAELAPDMDVTGRPPS</sequence>
<dbReference type="Pfam" id="PF03553">
    <property type="entry name" value="Na_H_antiporter"/>
    <property type="match status" value="1"/>
</dbReference>
<dbReference type="InterPro" id="IPR018461">
    <property type="entry name" value="Na/H_Antiport_NhaC-like_C"/>
</dbReference>
<evidence type="ECO:0000256" key="3">
    <source>
        <dbReference type="ARBA" id="ARBA00022449"/>
    </source>
</evidence>
<comment type="similarity">
    <text evidence="8">Belongs to the NhaC Na(+)/H(+) (TC 2.A.35) antiporter family.</text>
</comment>
<keyword evidence="12" id="KW-1185">Reference proteome</keyword>
<feature type="transmembrane region" description="Helical" evidence="9">
    <location>
        <begin position="24"/>
        <end position="44"/>
    </location>
</feature>
<protein>
    <submittedName>
        <fullName evidence="11">Na+/H+ antiporter NhaC</fullName>
    </submittedName>
</protein>
<evidence type="ECO:0000256" key="4">
    <source>
        <dbReference type="ARBA" id="ARBA00022475"/>
    </source>
</evidence>